<feature type="region of interest" description="Disordered" evidence="1">
    <location>
        <begin position="35"/>
        <end position="58"/>
    </location>
</feature>
<dbReference type="AlphaFoldDB" id="A0A9D3MVQ0"/>
<accession>A0A9D3MVQ0</accession>
<reference evidence="2" key="1">
    <citation type="submission" date="2021-01" db="EMBL/GenBank/DDBJ databases">
        <title>A chromosome-scale assembly of European eel, Anguilla anguilla.</title>
        <authorList>
            <person name="Henkel C."/>
            <person name="Jong-Raadsen S.A."/>
            <person name="Dufour S."/>
            <person name="Weltzien F.-A."/>
            <person name="Palstra A.P."/>
            <person name="Pelster B."/>
            <person name="Spaink H.P."/>
            <person name="Van Den Thillart G.E."/>
            <person name="Jansen H."/>
            <person name="Zahm M."/>
            <person name="Klopp C."/>
            <person name="Cedric C."/>
            <person name="Louis A."/>
            <person name="Berthelot C."/>
            <person name="Parey E."/>
            <person name="Roest Crollius H."/>
            <person name="Montfort J."/>
            <person name="Robinson-Rechavi M."/>
            <person name="Bucao C."/>
            <person name="Bouchez O."/>
            <person name="Gislard M."/>
            <person name="Lluch J."/>
            <person name="Milhes M."/>
            <person name="Lampietro C."/>
            <person name="Lopez Roques C."/>
            <person name="Donnadieu C."/>
            <person name="Braasch I."/>
            <person name="Desvignes T."/>
            <person name="Postlethwait J."/>
            <person name="Bobe J."/>
            <person name="Guiguen Y."/>
            <person name="Dirks R."/>
        </authorList>
    </citation>
    <scope>NUCLEOTIDE SEQUENCE</scope>
    <source>
        <strain evidence="2">Tag_6206</strain>
        <tissue evidence="2">Liver</tissue>
    </source>
</reference>
<dbReference type="EMBL" id="JAFIRN010000001">
    <property type="protein sequence ID" value="KAG5856144.1"/>
    <property type="molecule type" value="Genomic_DNA"/>
</dbReference>
<protein>
    <submittedName>
        <fullName evidence="2">Uncharacterized protein</fullName>
    </submittedName>
</protein>
<name>A0A9D3MVQ0_ANGAN</name>
<feature type="region of interest" description="Disordered" evidence="1">
    <location>
        <begin position="106"/>
        <end position="205"/>
    </location>
</feature>
<dbReference type="Proteomes" id="UP001044222">
    <property type="component" value="Unassembled WGS sequence"/>
</dbReference>
<keyword evidence="3" id="KW-1185">Reference proteome</keyword>
<feature type="compositionally biased region" description="Polar residues" evidence="1">
    <location>
        <begin position="193"/>
        <end position="205"/>
    </location>
</feature>
<evidence type="ECO:0000313" key="3">
    <source>
        <dbReference type="Proteomes" id="UP001044222"/>
    </source>
</evidence>
<evidence type="ECO:0000313" key="2">
    <source>
        <dbReference type="EMBL" id="KAG5856144.1"/>
    </source>
</evidence>
<feature type="compositionally biased region" description="Polar residues" evidence="1">
    <location>
        <begin position="35"/>
        <end position="44"/>
    </location>
</feature>
<evidence type="ECO:0000256" key="1">
    <source>
        <dbReference type="SAM" id="MobiDB-lite"/>
    </source>
</evidence>
<proteinExistence type="predicted"/>
<organism evidence="2 3">
    <name type="scientific">Anguilla anguilla</name>
    <name type="common">European freshwater eel</name>
    <name type="synonym">Muraena anguilla</name>
    <dbReference type="NCBI Taxonomy" id="7936"/>
    <lineage>
        <taxon>Eukaryota</taxon>
        <taxon>Metazoa</taxon>
        <taxon>Chordata</taxon>
        <taxon>Craniata</taxon>
        <taxon>Vertebrata</taxon>
        <taxon>Euteleostomi</taxon>
        <taxon>Actinopterygii</taxon>
        <taxon>Neopterygii</taxon>
        <taxon>Teleostei</taxon>
        <taxon>Anguilliformes</taxon>
        <taxon>Anguillidae</taxon>
        <taxon>Anguilla</taxon>
    </lineage>
</organism>
<comment type="caution">
    <text evidence="2">The sequence shown here is derived from an EMBL/GenBank/DDBJ whole genome shotgun (WGS) entry which is preliminary data.</text>
</comment>
<sequence length="205" mass="21104">MPLAAHTQEPIQEAIPPAAIVTVAMVTVPNDTAEVTQPVEEQTPPTCPVEPGPANQEAESMCSHDLVHPSADGASWRVHRSPHPEKQAQACYSFIFAKSPEGRHRDALVARGAGGAEGGSRGRAGAGHRSRQNAKVPPPVAKKPAQHADQAPPPDQTATENGGVAAPAEETPGALPKENPESSNPKPAGGAQPASTDQVTLSPPP</sequence>
<feature type="compositionally biased region" description="Gly residues" evidence="1">
    <location>
        <begin position="112"/>
        <end position="125"/>
    </location>
</feature>
<gene>
    <name evidence="2" type="ORF">ANANG_G00004900</name>
</gene>